<dbReference type="AlphaFoldDB" id="A0AA85J3T9"/>
<dbReference type="Proteomes" id="UP000050795">
    <property type="component" value="Unassembled WGS sequence"/>
</dbReference>
<sequence>MLCARSACFKCGPCRPKWMKMVDNLYSGNLQDTNNHNKLIHYCLHQPDKLDRIARYLHLRLAQDLNRRYDQNITISVKAIDKLIQVCHGHRLVLAFSFLKMIQLLLETNRIDLQIMASKSFVEFSKIDDDAPNYHKECNEILDHFASMAHSSLSNLKERNAVRMAGIHGIQGVVRKMVSDQLLLEVHESNMDKIIPPLLFNMCEKSEMDSDSVESQCDPSQEAVYVFEDIVRQASYTNIKPVVTSILTHLDNHQLWDPCDFPLLIFQYFLDSLKTTQVAHSLVKQLVAHLSSHESDFTLAERTSLVQVIGLTVINLAKGAIGPDVFHNFKSLLQILKASIDKTPQISDHPEQSSSFNDSSRKLTGERQFQEAIINTIAEFAKNLPDTQKIEILKFILNFEPMVNYHPEYGDRPKPLIMVLLQTMLTVATQYKTVAISNALNSDFLNLLLRGVAIDPDPVIRIIVQKILHTLIDRHGNTEQLLTVRIYGENELRNYFILEKPERQDILFMKKTGVLFIENIYHQLLDQTNKVDNLEYLSCTVGLVALEMGAEQVITELFRLILAVQTKIVDENTYMPLTHRCALHALLASTISLIVQLINLQSLSEHIYTVIQRRRDTSPWLLPSVAFNRTNTVDSYPSEFEINDDLLFSSVKITESLSASGYDVTVLSIPYNPIYLRLYDTGPRDPLVDGSLNMRSGGGGGNGHSNYSTGYYYGERKNSLVGDQTMPGRLNAVYLDGLSHSRKSSQNGVGFAQSGSSFSLTDSLYSVADSVNMVDEFLSFKNMRKLITEEPQKVPKLREDDRLLVGGFNPSEFNEICAQQREKAHSVRAHMAEVFDDISYELYPHDVMLNGPKKIQGRESNPLFLHESGNKLTPEQINTNINSSISNSIVGIGNSATKVSKKANKASNNSNNNNQAVWERDFTSLFFV</sequence>
<proteinExistence type="inferred from homology"/>
<dbReference type="GO" id="GO:0005886">
    <property type="term" value="C:plasma membrane"/>
    <property type="evidence" value="ECO:0007669"/>
    <property type="project" value="TreeGrafter"/>
</dbReference>
<organism evidence="2 3">
    <name type="scientific">Trichobilharzia regenti</name>
    <name type="common">Nasal bird schistosome</name>
    <dbReference type="NCBI Taxonomy" id="157069"/>
    <lineage>
        <taxon>Eukaryota</taxon>
        <taxon>Metazoa</taxon>
        <taxon>Spiralia</taxon>
        <taxon>Lophotrochozoa</taxon>
        <taxon>Platyhelminthes</taxon>
        <taxon>Trematoda</taxon>
        <taxon>Digenea</taxon>
        <taxon>Strigeidida</taxon>
        <taxon>Schistosomatoidea</taxon>
        <taxon>Schistosomatidae</taxon>
        <taxon>Trichobilharzia</taxon>
    </lineage>
</organism>
<evidence type="ECO:0000313" key="2">
    <source>
        <dbReference type="Proteomes" id="UP000050795"/>
    </source>
</evidence>
<dbReference type="InterPro" id="IPR016024">
    <property type="entry name" value="ARM-type_fold"/>
</dbReference>
<comment type="similarity">
    <text evidence="1">Belongs to the EFR3 family.</text>
</comment>
<name>A0AA85J3T9_TRIRE</name>
<dbReference type="GO" id="GO:0072659">
    <property type="term" value="P:protein localization to plasma membrane"/>
    <property type="evidence" value="ECO:0007669"/>
    <property type="project" value="TreeGrafter"/>
</dbReference>
<dbReference type="InterPro" id="IPR051851">
    <property type="entry name" value="EFR3_Homologs"/>
</dbReference>
<reference evidence="3" key="2">
    <citation type="submission" date="2023-11" db="UniProtKB">
        <authorList>
            <consortium name="WormBaseParasite"/>
        </authorList>
    </citation>
    <scope>IDENTIFICATION</scope>
</reference>
<dbReference type="InterPro" id="IPR049152">
    <property type="entry name" value="EFR3-like_ARM"/>
</dbReference>
<reference evidence="2" key="1">
    <citation type="submission" date="2022-06" db="EMBL/GenBank/DDBJ databases">
        <authorList>
            <person name="Berger JAMES D."/>
            <person name="Berger JAMES D."/>
        </authorList>
    </citation>
    <scope>NUCLEOTIDE SEQUENCE [LARGE SCALE GENOMIC DNA]</scope>
</reference>
<keyword evidence="2" id="KW-1185">Reference proteome</keyword>
<dbReference type="PANTHER" id="PTHR12444:SF8">
    <property type="entry name" value="PROTEIN EFR3 HOMOLOG CMP44E"/>
    <property type="match status" value="1"/>
</dbReference>
<evidence type="ECO:0000313" key="3">
    <source>
        <dbReference type="WBParaSite" id="TREG1_13890.1"/>
    </source>
</evidence>
<protein>
    <submittedName>
        <fullName evidence="3">Uncharacterized protein</fullName>
    </submittedName>
</protein>
<dbReference type="PANTHER" id="PTHR12444">
    <property type="entry name" value="PROTEIN EFR3 HOMOLOG CMP44E"/>
    <property type="match status" value="1"/>
</dbReference>
<dbReference type="WBParaSite" id="TREG1_13890.1">
    <property type="protein sequence ID" value="TREG1_13890.1"/>
    <property type="gene ID" value="TREG1_13890"/>
</dbReference>
<accession>A0AA85J3T9</accession>
<dbReference type="Pfam" id="PF21052">
    <property type="entry name" value="EFR3_ARM"/>
    <property type="match status" value="1"/>
</dbReference>
<dbReference type="SUPFAM" id="SSF48371">
    <property type="entry name" value="ARM repeat"/>
    <property type="match status" value="1"/>
</dbReference>
<evidence type="ECO:0000256" key="1">
    <source>
        <dbReference type="ARBA" id="ARBA00010216"/>
    </source>
</evidence>